<feature type="domain" description="DnaT DNA-binding" evidence="2">
    <location>
        <begin position="201"/>
        <end position="264"/>
    </location>
</feature>
<feature type="region of interest" description="Disordered" evidence="1">
    <location>
        <begin position="273"/>
        <end position="335"/>
    </location>
</feature>
<feature type="compositionally biased region" description="Polar residues" evidence="1">
    <location>
        <begin position="106"/>
        <end position="128"/>
    </location>
</feature>
<dbReference type="AlphaFoldDB" id="A0A139SR20"/>
<feature type="region of interest" description="Disordered" evidence="1">
    <location>
        <begin position="522"/>
        <end position="564"/>
    </location>
</feature>
<evidence type="ECO:0000313" key="4">
    <source>
        <dbReference type="Proteomes" id="UP000072660"/>
    </source>
</evidence>
<feature type="compositionally biased region" description="Basic and acidic residues" evidence="1">
    <location>
        <begin position="490"/>
        <end position="507"/>
    </location>
</feature>
<reference evidence="3 4" key="1">
    <citation type="submission" date="2016-02" db="EMBL/GenBank/DDBJ databases">
        <authorList>
            <person name="Wen L."/>
            <person name="He K."/>
            <person name="Yang H."/>
        </authorList>
    </citation>
    <scope>NUCLEOTIDE SEQUENCE [LARGE SCALE GENOMIC DNA]</scope>
    <source>
        <strain evidence="3 4">CV58</strain>
    </source>
</reference>
<dbReference type="Proteomes" id="UP000072660">
    <property type="component" value="Unassembled WGS sequence"/>
</dbReference>
<sequence length="564" mass="62889">MTNIVISDPEWDLLSGEPGDYFKLYAALKRRMDFASGIVGRKTLINETVLRDAITVDPVQGRAKPKPLTRQRYRSAVARLEKLGLLKRIGTLVFFLPQANTDTFAQNNNNQKIGRQQPASSPLDQTAKASAGKALRSLSKGENRVSQPKKSDNNNLLPALKASNYLPTTAAAQPEGEDVGQTCPEAGAEAAAPDNPALAKFSMSLDWQPARASLETLASYLGVSLDDLTADFLADWRVYWAIKHPEREQTQRQWELQLVTRLKHLAIEAAERAQRAEAQAAKDEQAEEANTPKEKPGKARKAASGKVIHLHSAPPPVSGTEKPKQQEQAMPSVQATDEMMPVLYRKLRGMYGHLFERQYPTESEFDWSSVLGDLSHDQILAGLRRLVEQCGTDPYAAYPPPAMRFRQVCLQIPGLPDTRRAWFEALNADYSHDAVQYAAKVTGFAALQSAKSGLLEPHQMRLLRERFEFSFQQAKERLMRGEPLSGSKAVAREPLSEQERRQQQEHFGEIARLNRIIEAGERPGASPYMQSEAQRAREQLQPLQERAKGQIQSIHSSLRQGVMA</sequence>
<feature type="compositionally biased region" description="Polar residues" evidence="1">
    <location>
        <begin position="326"/>
        <end position="335"/>
    </location>
</feature>
<organism evidence="3 4">
    <name type="scientific">Ventosimonas gracilis</name>
    <dbReference type="NCBI Taxonomy" id="1680762"/>
    <lineage>
        <taxon>Bacteria</taxon>
        <taxon>Pseudomonadati</taxon>
        <taxon>Pseudomonadota</taxon>
        <taxon>Gammaproteobacteria</taxon>
        <taxon>Pseudomonadales</taxon>
        <taxon>Ventosimonadaceae</taxon>
        <taxon>Ventosimonas</taxon>
    </lineage>
</organism>
<dbReference type="RefSeq" id="WP_068391225.1">
    <property type="nucleotide sequence ID" value="NZ_LSZO01000173.1"/>
</dbReference>
<feature type="region of interest" description="Disordered" evidence="1">
    <location>
        <begin position="106"/>
        <end position="159"/>
    </location>
</feature>
<gene>
    <name evidence="3" type="ORF">AXE65_04160</name>
</gene>
<dbReference type="InterPro" id="IPR040480">
    <property type="entry name" value="DnaT_DNA_bind"/>
</dbReference>
<dbReference type="Pfam" id="PF17948">
    <property type="entry name" value="DnaT"/>
    <property type="match status" value="1"/>
</dbReference>
<dbReference type="Gene3D" id="1.10.8.1180">
    <property type="match status" value="1"/>
</dbReference>
<dbReference type="OrthoDB" id="6174582at2"/>
<accession>A0A139SR20</accession>
<feature type="compositionally biased region" description="Basic and acidic residues" evidence="1">
    <location>
        <begin position="273"/>
        <end position="297"/>
    </location>
</feature>
<comment type="caution">
    <text evidence="3">The sequence shown here is derived from an EMBL/GenBank/DDBJ whole genome shotgun (WGS) entry which is preliminary data.</text>
</comment>
<feature type="compositionally biased region" description="Polar residues" evidence="1">
    <location>
        <begin position="144"/>
        <end position="156"/>
    </location>
</feature>
<name>A0A139SR20_9GAMM</name>
<evidence type="ECO:0000259" key="2">
    <source>
        <dbReference type="Pfam" id="PF17948"/>
    </source>
</evidence>
<protein>
    <recommendedName>
        <fullName evidence="2">DnaT DNA-binding domain-containing protein</fullName>
    </recommendedName>
</protein>
<proteinExistence type="predicted"/>
<feature type="compositionally biased region" description="Polar residues" evidence="1">
    <location>
        <begin position="550"/>
        <end position="564"/>
    </location>
</feature>
<keyword evidence="4" id="KW-1185">Reference proteome</keyword>
<dbReference type="EMBL" id="LSZO01000173">
    <property type="protein sequence ID" value="KXU36982.1"/>
    <property type="molecule type" value="Genomic_DNA"/>
</dbReference>
<evidence type="ECO:0000256" key="1">
    <source>
        <dbReference type="SAM" id="MobiDB-lite"/>
    </source>
</evidence>
<feature type="region of interest" description="Disordered" evidence="1">
    <location>
        <begin position="482"/>
        <end position="507"/>
    </location>
</feature>
<evidence type="ECO:0000313" key="3">
    <source>
        <dbReference type="EMBL" id="KXU36982.1"/>
    </source>
</evidence>